<gene>
    <name evidence="1" type="ORF">RSO01_89180</name>
</gene>
<organism evidence="1 2">
    <name type="scientific">Reyranella soli</name>
    <dbReference type="NCBI Taxonomy" id="1230389"/>
    <lineage>
        <taxon>Bacteria</taxon>
        <taxon>Pseudomonadati</taxon>
        <taxon>Pseudomonadota</taxon>
        <taxon>Alphaproteobacteria</taxon>
        <taxon>Hyphomicrobiales</taxon>
        <taxon>Reyranellaceae</taxon>
        <taxon>Reyranella</taxon>
    </lineage>
</organism>
<protein>
    <submittedName>
        <fullName evidence="1">Uncharacterized protein</fullName>
    </submittedName>
</protein>
<keyword evidence="2" id="KW-1185">Reference proteome</keyword>
<name>A0A512NS56_9HYPH</name>
<evidence type="ECO:0000313" key="1">
    <source>
        <dbReference type="EMBL" id="GEP61752.1"/>
    </source>
</evidence>
<accession>A0A512NS56</accession>
<dbReference type="RefSeq" id="WP_147157042.1">
    <property type="nucleotide sequence ID" value="NZ_BKAJ01000252.1"/>
</dbReference>
<sequence length="115" mass="12565">MEILSDPLVSFEPSARTHLRGWAIAAAIVARLQEVGFSGGIDVPEVLGPIISDLNGAELQELARQLSGPLADVMPFSRSQLARWWQPARQVPPEAKTYGDFETTTKPILQCVPLE</sequence>
<proteinExistence type="predicted"/>
<dbReference type="EMBL" id="BKAJ01000252">
    <property type="protein sequence ID" value="GEP61752.1"/>
    <property type="molecule type" value="Genomic_DNA"/>
</dbReference>
<comment type="caution">
    <text evidence="1">The sequence shown here is derived from an EMBL/GenBank/DDBJ whole genome shotgun (WGS) entry which is preliminary data.</text>
</comment>
<reference evidence="1 2" key="1">
    <citation type="submission" date="2019-07" db="EMBL/GenBank/DDBJ databases">
        <title>Whole genome shotgun sequence of Reyranella soli NBRC 108950.</title>
        <authorList>
            <person name="Hosoyama A."/>
            <person name="Uohara A."/>
            <person name="Ohji S."/>
            <person name="Ichikawa N."/>
        </authorList>
    </citation>
    <scope>NUCLEOTIDE SEQUENCE [LARGE SCALE GENOMIC DNA]</scope>
    <source>
        <strain evidence="1 2">NBRC 108950</strain>
    </source>
</reference>
<evidence type="ECO:0000313" key="2">
    <source>
        <dbReference type="Proteomes" id="UP000321058"/>
    </source>
</evidence>
<dbReference type="AlphaFoldDB" id="A0A512NS56"/>
<dbReference type="Proteomes" id="UP000321058">
    <property type="component" value="Unassembled WGS sequence"/>
</dbReference>